<feature type="transmembrane region" description="Helical" evidence="4">
    <location>
        <begin position="291"/>
        <end position="312"/>
    </location>
</feature>
<dbReference type="PANTHER" id="PTHR22550:SF16">
    <property type="entry name" value="SPORE GERMINATION PROTEIN"/>
    <property type="match status" value="1"/>
</dbReference>
<comment type="caution">
    <text evidence="5">The sequence shown here is derived from an EMBL/GenBank/DDBJ whole genome shotgun (WGS) entry which is preliminary data.</text>
</comment>
<keyword evidence="6" id="KW-1185">Reference proteome</keyword>
<dbReference type="InterPro" id="IPR050768">
    <property type="entry name" value="UPF0353/GerABKA_families"/>
</dbReference>
<dbReference type="EMBL" id="JBHUMY010000007">
    <property type="protein sequence ID" value="MFD2660366.1"/>
    <property type="molecule type" value="Genomic_DNA"/>
</dbReference>
<keyword evidence="4" id="KW-0812">Transmembrane</keyword>
<dbReference type="Pfam" id="PF03323">
    <property type="entry name" value="GerA"/>
    <property type="match status" value="1"/>
</dbReference>
<feature type="region of interest" description="Disordered" evidence="3">
    <location>
        <begin position="478"/>
        <end position="499"/>
    </location>
</feature>
<evidence type="ECO:0000313" key="6">
    <source>
        <dbReference type="Proteomes" id="UP001597493"/>
    </source>
</evidence>
<sequence>MPNQPEAAGQAGNITSSLEECLTAIGRMFTDTPDLIIRRLVIKQTGEQAAIVYLEDLTDRLALNQHVLAPLQLEAGNPNGDFVTTVGYVKPHTEWNYIKQSIMLGDSVLFIEGRGEAYLLDTKGWPQRAIEDPQQEPSLKGAHQGFVETGSQNIAMIRRYIPNIELKMKRHVVGKRGQTVVSILYLEDVVNPDVLQKLEQRIQAIDVDAIINTGELGEFIEDSPFALMPQLILTERPDTAASQILQGRCVVVVDGSPTVLVAPVTFLAFFQTVDDYSTRWSISTFLRLLRLFAFFAAVFLPGIYIAVISFHFEIIPVRLLMTLGESRGQVPFPPFVEALIMELTLEMLREAGVRLPAPIGQTSAIVGGIVIGQAVVQAGLISNVMVIVVAFTAIASFIMPNQDMVAAVRLMRFLMMMLATWFGFVGLVIGLMTLVGRLISLNSLDMPYSTPIAPFRSADWKDTFLRVPLWLMNSRPVSNRSKQARRQGKSREWKEGGKP</sequence>
<dbReference type="InterPro" id="IPR004995">
    <property type="entry name" value="Spore_Ger"/>
</dbReference>
<dbReference type="RefSeq" id="WP_379271548.1">
    <property type="nucleotide sequence ID" value="NZ_JBHUGT010000046.1"/>
</dbReference>
<reference evidence="6" key="1">
    <citation type="journal article" date="2019" name="Int. J. Syst. Evol. Microbiol.">
        <title>The Global Catalogue of Microorganisms (GCM) 10K type strain sequencing project: providing services to taxonomists for standard genome sequencing and annotation.</title>
        <authorList>
            <consortium name="The Broad Institute Genomics Platform"/>
            <consortium name="The Broad Institute Genome Sequencing Center for Infectious Disease"/>
            <person name="Wu L."/>
            <person name="Ma J."/>
        </authorList>
    </citation>
    <scope>NUCLEOTIDE SEQUENCE [LARGE SCALE GENOMIC DNA]</scope>
    <source>
        <strain evidence="6">TISTR 1827</strain>
    </source>
</reference>
<accession>A0ABW5QV61</accession>
<evidence type="ECO:0000313" key="5">
    <source>
        <dbReference type="EMBL" id="MFD2660366.1"/>
    </source>
</evidence>
<evidence type="ECO:0000256" key="4">
    <source>
        <dbReference type="SAM" id="Phobius"/>
    </source>
</evidence>
<feature type="transmembrane region" description="Helical" evidence="4">
    <location>
        <begin position="380"/>
        <end position="401"/>
    </location>
</feature>
<feature type="transmembrane region" description="Helical" evidence="4">
    <location>
        <begin position="413"/>
        <end position="439"/>
    </location>
</feature>
<dbReference type="PANTHER" id="PTHR22550">
    <property type="entry name" value="SPORE GERMINATION PROTEIN"/>
    <property type="match status" value="1"/>
</dbReference>
<protein>
    <submittedName>
        <fullName evidence="5">Spore germination protein</fullName>
    </submittedName>
</protein>
<dbReference type="PIRSF" id="PIRSF005690">
    <property type="entry name" value="GerBA"/>
    <property type="match status" value="1"/>
</dbReference>
<organism evidence="5 6">
    <name type="scientific">Paenibacillus thailandensis</name>
    <dbReference type="NCBI Taxonomy" id="393250"/>
    <lineage>
        <taxon>Bacteria</taxon>
        <taxon>Bacillati</taxon>
        <taxon>Bacillota</taxon>
        <taxon>Bacilli</taxon>
        <taxon>Bacillales</taxon>
        <taxon>Paenibacillaceae</taxon>
        <taxon>Paenibacillus</taxon>
    </lineage>
</organism>
<proteinExistence type="inferred from homology"/>
<evidence type="ECO:0000256" key="3">
    <source>
        <dbReference type="SAM" id="MobiDB-lite"/>
    </source>
</evidence>
<keyword evidence="4" id="KW-1133">Transmembrane helix</keyword>
<name>A0ABW5QV61_9BACL</name>
<comment type="similarity">
    <text evidence="1">Belongs to the GerABKA family.</text>
</comment>
<gene>
    <name evidence="5" type="ORF">ACFSW5_08775</name>
</gene>
<evidence type="ECO:0000256" key="2">
    <source>
        <dbReference type="ARBA" id="ARBA00023136"/>
    </source>
</evidence>
<keyword evidence="2 4" id="KW-0472">Membrane</keyword>
<dbReference type="Proteomes" id="UP001597493">
    <property type="component" value="Unassembled WGS sequence"/>
</dbReference>
<feature type="compositionally biased region" description="Basic and acidic residues" evidence="3">
    <location>
        <begin position="489"/>
        <end position="499"/>
    </location>
</feature>
<evidence type="ECO:0000256" key="1">
    <source>
        <dbReference type="ARBA" id="ARBA00005278"/>
    </source>
</evidence>